<accession>A0A3P7Z594</accession>
<dbReference type="AlphaFoldDB" id="A0A183FRM2"/>
<dbReference type="EMBL" id="UZAH01026782">
    <property type="protein sequence ID" value="VDO85289.1"/>
    <property type="molecule type" value="Genomic_DNA"/>
</dbReference>
<name>A0A183FRM2_HELPZ</name>
<reference evidence="3" key="2">
    <citation type="submission" date="2019-09" db="UniProtKB">
        <authorList>
            <consortium name="WormBaseParasite"/>
        </authorList>
    </citation>
    <scope>IDENTIFICATION</scope>
</reference>
<organism evidence="2 3">
    <name type="scientific">Heligmosomoides polygyrus</name>
    <name type="common">Parasitic roundworm</name>
    <dbReference type="NCBI Taxonomy" id="6339"/>
    <lineage>
        <taxon>Eukaryota</taxon>
        <taxon>Metazoa</taxon>
        <taxon>Ecdysozoa</taxon>
        <taxon>Nematoda</taxon>
        <taxon>Chromadorea</taxon>
        <taxon>Rhabditida</taxon>
        <taxon>Rhabditina</taxon>
        <taxon>Rhabditomorpha</taxon>
        <taxon>Strongyloidea</taxon>
        <taxon>Heligmosomidae</taxon>
        <taxon>Heligmosomoides</taxon>
    </lineage>
</organism>
<dbReference type="WBParaSite" id="HPBE_0001049601-mRNA-1">
    <property type="protein sequence ID" value="HPBE_0001049601-mRNA-1"/>
    <property type="gene ID" value="HPBE_0001049601"/>
</dbReference>
<reference evidence="1 2" key="1">
    <citation type="submission" date="2018-11" db="EMBL/GenBank/DDBJ databases">
        <authorList>
            <consortium name="Pathogen Informatics"/>
        </authorList>
    </citation>
    <scope>NUCLEOTIDE SEQUENCE [LARGE SCALE GENOMIC DNA]</scope>
</reference>
<accession>A0A183FRM2</accession>
<dbReference type="Proteomes" id="UP000050761">
    <property type="component" value="Unassembled WGS sequence"/>
</dbReference>
<evidence type="ECO:0000313" key="2">
    <source>
        <dbReference type="Proteomes" id="UP000050761"/>
    </source>
</evidence>
<protein>
    <submittedName>
        <fullName evidence="3">Transposase</fullName>
    </submittedName>
</protein>
<gene>
    <name evidence="1" type="ORF">HPBE_LOCUS10497</name>
</gene>
<evidence type="ECO:0000313" key="1">
    <source>
        <dbReference type="EMBL" id="VDO85289.1"/>
    </source>
</evidence>
<evidence type="ECO:0000313" key="3">
    <source>
        <dbReference type="WBParaSite" id="HPBE_0001049601-mRNA-1"/>
    </source>
</evidence>
<proteinExistence type="predicted"/>
<sequence length="102" mass="11721">MQSDRDLIGCWEIIDTQMLFELLKHFTCFDDALWMLTEGNCVIDDEERPQWSHSNTKSGLLREAIIQCCGQMLAPVINRKPPSGKHVSRKIELNLELAGRYA</sequence>
<keyword evidence="2" id="KW-1185">Reference proteome</keyword>